<dbReference type="GO" id="GO:0030515">
    <property type="term" value="F:snoRNA binding"/>
    <property type="evidence" value="ECO:0007669"/>
    <property type="project" value="EnsemblFungi"/>
</dbReference>
<dbReference type="GO" id="GO:0000049">
    <property type="term" value="F:tRNA binding"/>
    <property type="evidence" value="ECO:0007669"/>
    <property type="project" value="EnsemblFungi"/>
</dbReference>
<evidence type="ECO:0000313" key="14">
    <source>
        <dbReference type="Proteomes" id="UP000014978"/>
    </source>
</evidence>
<keyword evidence="14" id="KW-1185">Reference proteome</keyword>
<dbReference type="InterPro" id="IPR013562">
    <property type="entry name" value="TmcA/NAT10_N"/>
</dbReference>
<dbReference type="Gene3D" id="3.40.630.30">
    <property type="match status" value="1"/>
</dbReference>
<dbReference type="InterPro" id="IPR027992">
    <property type="entry name" value="tRNA_bind_dom"/>
</dbReference>
<dbReference type="Pfam" id="PF08351">
    <property type="entry name" value="TmcA_N"/>
    <property type="match status" value="1"/>
</dbReference>
<dbReference type="Gene3D" id="3.40.50.11040">
    <property type="match status" value="1"/>
</dbReference>
<evidence type="ECO:0000259" key="10">
    <source>
        <dbReference type="Pfam" id="PF08351"/>
    </source>
</evidence>
<dbReference type="GO" id="GO:0032040">
    <property type="term" value="C:small-subunit processome"/>
    <property type="evidence" value="ECO:0007669"/>
    <property type="project" value="EnsemblFungi"/>
</dbReference>
<name>S7WDS0_SPRLO</name>
<feature type="domain" description="TcmA/NAT10 helicase" evidence="9">
    <location>
        <begin position="251"/>
        <end position="437"/>
    </location>
</feature>
<keyword evidence="6" id="KW-0067">ATP-binding</keyword>
<dbReference type="PANTHER" id="PTHR10925:SF5">
    <property type="entry name" value="RNA CYTIDINE ACETYLTRANSFERASE"/>
    <property type="match status" value="1"/>
</dbReference>
<dbReference type="GO" id="GO:0005524">
    <property type="term" value="F:ATP binding"/>
    <property type="evidence" value="ECO:0007669"/>
    <property type="project" value="UniProtKB-KW"/>
</dbReference>
<evidence type="ECO:0000313" key="13">
    <source>
        <dbReference type="EMBL" id="EPR79922.1"/>
    </source>
</evidence>
<evidence type="ECO:0000256" key="6">
    <source>
        <dbReference type="ARBA" id="ARBA00022840"/>
    </source>
</evidence>
<dbReference type="Pfam" id="PF05127">
    <property type="entry name" value="NAT10_TcmA_helicase"/>
    <property type="match status" value="1"/>
</dbReference>
<comment type="caution">
    <text evidence="13">The sequence shown here is derived from an EMBL/GenBank/DDBJ whole genome shotgun (WGS) entry which is preliminary data.</text>
</comment>
<dbReference type="EMBL" id="ATCN01000072">
    <property type="protein sequence ID" value="EPR79922.1"/>
    <property type="molecule type" value="Genomic_DNA"/>
</dbReference>
<dbReference type="Pfam" id="PF13725">
    <property type="entry name" value="tRNA_bind_2"/>
    <property type="match status" value="1"/>
</dbReference>
<comment type="subcellular location">
    <subcellularLocation>
        <location evidence="1">Nucleus</location>
        <location evidence="1">Nucleolus</location>
    </subcellularLocation>
</comment>
<dbReference type="HOGENOM" id="CLU_004652_0_0_1"/>
<dbReference type="InterPro" id="IPR032672">
    <property type="entry name" value="TmcA/NAT10/Kre33"/>
</dbReference>
<dbReference type="InParanoid" id="S7WDS0"/>
<dbReference type="Proteomes" id="UP000014978">
    <property type="component" value="Unassembled WGS sequence"/>
</dbReference>
<dbReference type="STRING" id="1358809.S7WDS0"/>
<dbReference type="FunCoup" id="S7WDS0">
    <property type="interactions" value="227"/>
</dbReference>
<sequence length="796" mass="92356">MHKKKVPDEILYFLSKNVKKNHRSVFVIPSTCSHYVSSLHYLLSKYKISSNVLWIYKKLIIDKKLNKKIMQIKRKQNAEIEINKDDPFEVFISTTDINYVNYDEIDTILGNTYNILVIQDFSKCSPNMLAKAVETIEGGGIIIFMLNDDELYEYEDKKCKDLYYNRFIRALKESPSALFLDSEFNPIERKLYAHCEEEIEMEQIEDIKYTEFEENENFKKIINKCITEDQRQCLEKIYSKIYDNRKAVIGLTADRGRGKSALLGLSLALAIKNGLRRIFVCAPTIQNIKILFSFVIEGLKTLNYVEGADFIVEKERIKKRSYVRRVRIISNNQFIEYLNPNDSMYKYPDLVVIDEAAAIPIPTLQNLLSSNLVFLSSTVQGYEGTGRALIQKLFASIRKQSKSKKPFEFLELSMNSSIRYSKNDPVEKFLNYILLMNLKPSKLIGCPSPNSCDFYMINKKLLFSYHSSAEQILQDLVSIFVNSHYRNSPNDLQLLANESNHQIFTLITPEKDRIPKIIAAVQIAVEGENKKEGNLIPNVIREQFCSDDIFKYKGIRIVRIATHPSYQSMGYGTEILMRLERLFYNNEQNTGSFDNISSNNLFIKEENIEKINFDWIGSSFSLTEKLLNFWKRNKYQPLSIKETQSKSGGHSLIVLKFKNEKEYFNLFRKRFLRLIPSCFNTFPISLILLLLNKEEQNNNDKISIDLSPLDYKRLNSFLRGALSVISIQDIIPEISKIYFYYGIGSLSISQEAVMLMKGYQNKSFNEISKELEIENIQLQEIFSKGISKILHAINKS</sequence>
<feature type="domain" description="TmcA/NAT10 N-terminal" evidence="10">
    <location>
        <begin position="6"/>
        <end position="181"/>
    </location>
</feature>
<reference evidence="14" key="1">
    <citation type="journal article" date="2013" name="PLoS Genet.">
        <title>The genome of Spraguea lophii and the basis of host-microsporidian interactions.</title>
        <authorList>
            <person name="Campbell S.E."/>
            <person name="Williams T.A."/>
            <person name="Yousuf A."/>
            <person name="Soanes D.M."/>
            <person name="Paszkiewicz K.H."/>
            <person name="Williams B.A.P."/>
        </authorList>
    </citation>
    <scope>NUCLEOTIDE SEQUENCE [LARGE SCALE GENOMIC DNA]</scope>
    <source>
        <strain evidence="14">42_110</strain>
    </source>
</reference>
<dbReference type="GO" id="GO:0051391">
    <property type="term" value="P:tRNA acetylation"/>
    <property type="evidence" value="ECO:0007669"/>
    <property type="project" value="EnsemblFungi"/>
</dbReference>
<dbReference type="InterPro" id="IPR000182">
    <property type="entry name" value="GNAT_dom"/>
</dbReference>
<dbReference type="AlphaFoldDB" id="S7WDS0"/>
<accession>S7WDS0</accession>
<organism evidence="13 14">
    <name type="scientific">Spraguea lophii (strain 42_110)</name>
    <name type="common">Microsporidian parasite</name>
    <dbReference type="NCBI Taxonomy" id="1358809"/>
    <lineage>
        <taxon>Eukaryota</taxon>
        <taxon>Fungi</taxon>
        <taxon>Fungi incertae sedis</taxon>
        <taxon>Microsporidia</taxon>
        <taxon>Spragueidae</taxon>
        <taxon>Spraguea</taxon>
    </lineage>
</organism>
<evidence type="ECO:0000256" key="7">
    <source>
        <dbReference type="ARBA" id="ARBA00023242"/>
    </source>
</evidence>
<evidence type="ECO:0000256" key="8">
    <source>
        <dbReference type="ARBA" id="ARBA00023315"/>
    </source>
</evidence>
<feature type="domain" description="N-acetyltransferase" evidence="11">
    <location>
        <begin position="476"/>
        <end position="586"/>
    </location>
</feature>
<dbReference type="InterPro" id="IPR027417">
    <property type="entry name" value="P-loop_NTPase"/>
</dbReference>
<evidence type="ECO:0000259" key="12">
    <source>
        <dbReference type="Pfam" id="PF13725"/>
    </source>
</evidence>
<evidence type="ECO:0000256" key="5">
    <source>
        <dbReference type="ARBA" id="ARBA00022741"/>
    </source>
</evidence>
<keyword evidence="3 13" id="KW-0808">Transferase</keyword>
<keyword evidence="8" id="KW-0012">Acyltransferase</keyword>
<feature type="domain" description="N-acetyltransferase" evidence="11">
    <location>
        <begin position="596"/>
        <end position="656"/>
    </location>
</feature>
<evidence type="ECO:0000256" key="4">
    <source>
        <dbReference type="ARBA" id="ARBA00022694"/>
    </source>
</evidence>
<dbReference type="GO" id="GO:0030688">
    <property type="term" value="C:preribosome, small subunit precursor"/>
    <property type="evidence" value="ECO:0007669"/>
    <property type="project" value="EnsemblFungi"/>
</dbReference>
<dbReference type="GO" id="GO:0016556">
    <property type="term" value="P:mRNA modification"/>
    <property type="evidence" value="ECO:0007669"/>
    <property type="project" value="EnsemblFungi"/>
</dbReference>
<dbReference type="PANTHER" id="PTHR10925">
    <property type="entry name" value="N-ACETYLTRANSFERASE 10"/>
    <property type="match status" value="1"/>
</dbReference>
<dbReference type="SUPFAM" id="SSF52540">
    <property type="entry name" value="P-loop containing nucleoside triphosphate hydrolases"/>
    <property type="match status" value="1"/>
</dbReference>
<dbReference type="OMA" id="HLHYIMS"/>
<evidence type="ECO:0000259" key="9">
    <source>
        <dbReference type="Pfam" id="PF05127"/>
    </source>
</evidence>
<dbReference type="GO" id="GO:0030686">
    <property type="term" value="C:90S preribosome"/>
    <property type="evidence" value="ECO:0007669"/>
    <property type="project" value="TreeGrafter"/>
</dbReference>
<dbReference type="GO" id="GO:1990883">
    <property type="term" value="F:18S rRNA cytidine N-acetyltransferase activity"/>
    <property type="evidence" value="ECO:0007669"/>
    <property type="project" value="EnsemblFungi"/>
</dbReference>
<protein>
    <submittedName>
        <fullName evidence="13">N-acetyltransferase 10</fullName>
    </submittedName>
</protein>
<evidence type="ECO:0000259" key="11">
    <source>
        <dbReference type="Pfam" id="PF13718"/>
    </source>
</evidence>
<feature type="domain" description="Possible tRNA binding" evidence="12">
    <location>
        <begin position="662"/>
        <end position="794"/>
    </location>
</feature>
<keyword evidence="2" id="KW-0698">rRNA processing</keyword>
<gene>
    <name evidence="13" type="ORF">SLOPH_1381</name>
</gene>
<keyword evidence="5" id="KW-0547">Nucleotide-binding</keyword>
<dbReference type="OrthoDB" id="10067491at2759"/>
<proteinExistence type="predicted"/>
<evidence type="ECO:0000256" key="2">
    <source>
        <dbReference type="ARBA" id="ARBA00022552"/>
    </source>
</evidence>
<evidence type="ECO:0000256" key="3">
    <source>
        <dbReference type="ARBA" id="ARBA00022679"/>
    </source>
</evidence>
<dbReference type="VEuPathDB" id="MicrosporidiaDB:SLOPH_1381"/>
<keyword evidence="4" id="KW-0819">tRNA processing</keyword>
<dbReference type="InterPro" id="IPR007807">
    <property type="entry name" value="TcmA/NAT10_helicase"/>
</dbReference>
<dbReference type="GO" id="GO:1904812">
    <property type="term" value="P:rRNA acetylation involved in maturation of SSU-rRNA"/>
    <property type="evidence" value="ECO:0007669"/>
    <property type="project" value="EnsemblFungi"/>
</dbReference>
<evidence type="ECO:0000256" key="1">
    <source>
        <dbReference type="ARBA" id="ARBA00004604"/>
    </source>
</evidence>
<dbReference type="Pfam" id="PF13718">
    <property type="entry name" value="GNAT_acetyltr_2"/>
    <property type="match status" value="2"/>
</dbReference>
<keyword evidence="7" id="KW-0539">Nucleus</keyword>
<dbReference type="Gene3D" id="3.40.50.300">
    <property type="entry name" value="P-loop containing nucleotide triphosphate hydrolases"/>
    <property type="match status" value="1"/>
</dbReference>